<proteinExistence type="predicted"/>
<feature type="transmembrane region" description="Helical" evidence="2">
    <location>
        <begin position="191"/>
        <end position="210"/>
    </location>
</feature>
<keyword evidence="2" id="KW-0472">Membrane</keyword>
<evidence type="ECO:0000256" key="1">
    <source>
        <dbReference type="SAM" id="MobiDB-lite"/>
    </source>
</evidence>
<keyword evidence="4" id="KW-1185">Reference proteome</keyword>
<feature type="transmembrane region" description="Helical" evidence="2">
    <location>
        <begin position="305"/>
        <end position="330"/>
    </location>
</feature>
<evidence type="ECO:0000313" key="4">
    <source>
        <dbReference type="Proteomes" id="UP001642484"/>
    </source>
</evidence>
<feature type="compositionally biased region" description="Acidic residues" evidence="1">
    <location>
        <begin position="656"/>
        <end position="670"/>
    </location>
</feature>
<name>A0ABP0LU48_9DINO</name>
<feature type="region of interest" description="Disordered" evidence="1">
    <location>
        <begin position="642"/>
        <end position="670"/>
    </location>
</feature>
<sequence length="670" mass="74733">MLTSSTWQEAKSGEIDLRGDRDATHASVTAVLQFLLTDHFDAAGDDLQLALSVRSLADRFCIAELGQSADMALKYMLTEEGRFAVAGAEEACWQMLENNKGLLLRQELALDELVVQHPKLAKRLILLGQKSPRPVDDSCVTFGFEPPKMWAQVDHVQMAQPRRRPTEKNTELLLERLSTGQRALRKIRWQISGSMAILGLAFAAASSVWITVRLAQGGEVDHLDLTISWTISVTGIVLLVSAPLPDDATLTRLASLGVATLCGFFTSYEAVDAVKHLKMFAEAQCWQRPNVITFEDRRMSQGICIWYLCLCVWNVSWNVLNMGLFLSTAFQRSAYTMQDRMWRFLTLFFQVNVFVDVVQILFDTVALHRLNTGCFFLIGDLTGLCLTCYGGVPKRLHELLRRYFEATERTAAAAGIASLVGNCAVQEALDQATSRFRVINVDKIQLSDLGSNQPSAELFERSVPASLGSCDAFISHSWSDDPGAKWAALISWRDRFVSSRGRSPYVWFDKACIDQSDIEANLRILPVFLSGCSSLLVLCGSSFLSRLWCVLELFTFVHMGGKTYDIDCISLLLPGQEESDWNAIHVLCSQFDVRNCDCSVQADKEKILSIIQTGFGDMDHFNHAVRRVMRRIDGLSSHQFLFTSSDSSSSSSSELSDSDSETELSPYMED</sequence>
<dbReference type="Gene3D" id="3.30.710.10">
    <property type="entry name" value="Potassium Channel Kv1.1, Chain A"/>
    <property type="match status" value="1"/>
</dbReference>
<protein>
    <recommendedName>
        <fullName evidence="5">TIR domain-containing protein</fullName>
    </recommendedName>
</protein>
<feature type="compositionally biased region" description="Low complexity" evidence="1">
    <location>
        <begin position="643"/>
        <end position="655"/>
    </location>
</feature>
<organism evidence="3 4">
    <name type="scientific">Durusdinium trenchii</name>
    <dbReference type="NCBI Taxonomy" id="1381693"/>
    <lineage>
        <taxon>Eukaryota</taxon>
        <taxon>Sar</taxon>
        <taxon>Alveolata</taxon>
        <taxon>Dinophyceae</taxon>
        <taxon>Suessiales</taxon>
        <taxon>Symbiodiniaceae</taxon>
        <taxon>Durusdinium</taxon>
    </lineage>
</organism>
<feature type="transmembrane region" description="Helical" evidence="2">
    <location>
        <begin position="342"/>
        <end position="362"/>
    </location>
</feature>
<evidence type="ECO:0008006" key="5">
    <source>
        <dbReference type="Google" id="ProtNLM"/>
    </source>
</evidence>
<accession>A0ABP0LU48</accession>
<feature type="transmembrane region" description="Helical" evidence="2">
    <location>
        <begin position="374"/>
        <end position="392"/>
    </location>
</feature>
<evidence type="ECO:0000313" key="3">
    <source>
        <dbReference type="EMBL" id="CAK9042751.1"/>
    </source>
</evidence>
<dbReference type="InterPro" id="IPR011333">
    <property type="entry name" value="SKP1/BTB/POZ_sf"/>
</dbReference>
<gene>
    <name evidence="3" type="ORF">CCMP2556_LOCUS22709</name>
</gene>
<feature type="transmembrane region" description="Helical" evidence="2">
    <location>
        <begin position="222"/>
        <end position="241"/>
    </location>
</feature>
<dbReference type="EMBL" id="CAXAMN010014224">
    <property type="protein sequence ID" value="CAK9042751.1"/>
    <property type="molecule type" value="Genomic_DNA"/>
</dbReference>
<reference evidence="3 4" key="1">
    <citation type="submission" date="2024-02" db="EMBL/GenBank/DDBJ databases">
        <authorList>
            <person name="Chen Y."/>
            <person name="Shah S."/>
            <person name="Dougan E. K."/>
            <person name="Thang M."/>
            <person name="Chan C."/>
        </authorList>
    </citation>
    <scope>NUCLEOTIDE SEQUENCE [LARGE SCALE GENOMIC DNA]</scope>
</reference>
<keyword evidence="2" id="KW-0812">Transmembrane</keyword>
<evidence type="ECO:0000256" key="2">
    <source>
        <dbReference type="SAM" id="Phobius"/>
    </source>
</evidence>
<comment type="caution">
    <text evidence="3">The sequence shown here is derived from an EMBL/GenBank/DDBJ whole genome shotgun (WGS) entry which is preliminary data.</text>
</comment>
<keyword evidence="2" id="KW-1133">Transmembrane helix</keyword>
<dbReference type="Proteomes" id="UP001642484">
    <property type="component" value="Unassembled WGS sequence"/>
</dbReference>